<evidence type="ECO:0000256" key="6">
    <source>
        <dbReference type="ARBA" id="ARBA00022692"/>
    </source>
</evidence>
<feature type="transmembrane region" description="Helical" evidence="10">
    <location>
        <begin position="269"/>
        <end position="296"/>
    </location>
</feature>
<dbReference type="PIRSF" id="PIRSF006603">
    <property type="entry name" value="DinF"/>
    <property type="match status" value="1"/>
</dbReference>
<dbReference type="GO" id="GO:0042910">
    <property type="term" value="F:xenobiotic transmembrane transporter activity"/>
    <property type="evidence" value="ECO:0007669"/>
    <property type="project" value="InterPro"/>
</dbReference>
<sequence length="442" mass="47971">MSNNLSKRITLPFLIKFTLPSIIVMVFTALYTIVDGFFVSNFVNTDALSAVNIVYPVINVVYAIGLMFSTGLTAIVARKVGEGRREEACRVFSFVSLCAALFGVVLTAVSFFGLDGIIRLLGSNDALFDYCRDYALTILGFFPFSILQLLFQNMMVADGRPGLGLITSLAGGITNMILDYVFIVPMGMGVAGAALATGIGYCVPTVAGLIYFSVRRGGICFVKPLADWRSLLHSITNGSSEMVSNLAMSVTTFLFNIIMMRTLGQDGVAAITIVMYLDFLLVSVNLGYSMGVAPLISYNYGAQDNEKLKKLFRMSMMLLTGFSVLMTAGALLFPGPLSAVFAKPGTDVYRFAVHGLLIYAVSYLFKGYNIFASAMFTAFSDGKTSAILSFLRTFLFLVVCTLGMTALFGADGVWLAAPAAEILALAVTVFCFAKYRRFYHYL</sequence>
<evidence type="ECO:0000256" key="7">
    <source>
        <dbReference type="ARBA" id="ARBA00022989"/>
    </source>
</evidence>
<comment type="caution">
    <text evidence="11">The sequence shown here is derived from an EMBL/GenBank/DDBJ whole genome shotgun (WGS) entry which is preliminary data.</text>
</comment>
<evidence type="ECO:0000256" key="3">
    <source>
        <dbReference type="ARBA" id="ARBA00022106"/>
    </source>
</evidence>
<dbReference type="Proteomes" id="UP000610760">
    <property type="component" value="Unassembled WGS sequence"/>
</dbReference>
<evidence type="ECO:0000256" key="9">
    <source>
        <dbReference type="ARBA" id="ARBA00023251"/>
    </source>
</evidence>
<dbReference type="InterPro" id="IPR051327">
    <property type="entry name" value="MATE_MepA_subfamily"/>
</dbReference>
<keyword evidence="12" id="KW-1185">Reference proteome</keyword>
<comment type="subcellular location">
    <subcellularLocation>
        <location evidence="1">Cell membrane</location>
        <topology evidence="1">Multi-pass membrane protein</topology>
    </subcellularLocation>
</comment>
<feature type="transmembrane region" description="Helical" evidence="10">
    <location>
        <begin position="53"/>
        <end position="77"/>
    </location>
</feature>
<dbReference type="NCBIfam" id="TIGR00797">
    <property type="entry name" value="matE"/>
    <property type="match status" value="1"/>
</dbReference>
<dbReference type="RefSeq" id="WP_249295297.1">
    <property type="nucleotide sequence ID" value="NZ_JACRSV010000002.1"/>
</dbReference>
<feature type="transmembrane region" description="Helical" evidence="10">
    <location>
        <begin position="414"/>
        <end position="433"/>
    </location>
</feature>
<dbReference type="EMBL" id="JACRSV010000002">
    <property type="protein sequence ID" value="MBC8560315.1"/>
    <property type="molecule type" value="Genomic_DNA"/>
</dbReference>
<evidence type="ECO:0000256" key="5">
    <source>
        <dbReference type="ARBA" id="ARBA00022475"/>
    </source>
</evidence>
<evidence type="ECO:0000256" key="2">
    <source>
        <dbReference type="ARBA" id="ARBA00008417"/>
    </source>
</evidence>
<reference evidence="11" key="1">
    <citation type="submission" date="2020-08" db="EMBL/GenBank/DDBJ databases">
        <title>Genome public.</title>
        <authorList>
            <person name="Liu C."/>
            <person name="Sun Q."/>
        </authorList>
    </citation>
    <scope>NUCLEOTIDE SEQUENCE</scope>
    <source>
        <strain evidence="11">NSJ-33</strain>
    </source>
</reference>
<evidence type="ECO:0000256" key="10">
    <source>
        <dbReference type="SAM" id="Phobius"/>
    </source>
</evidence>
<keyword evidence="7 10" id="KW-1133">Transmembrane helix</keyword>
<dbReference type="InterPro" id="IPR002528">
    <property type="entry name" value="MATE_fam"/>
</dbReference>
<evidence type="ECO:0000256" key="8">
    <source>
        <dbReference type="ARBA" id="ARBA00023136"/>
    </source>
</evidence>
<keyword evidence="6 10" id="KW-0812">Transmembrane</keyword>
<feature type="transmembrane region" description="Helical" evidence="10">
    <location>
        <begin position="317"/>
        <end position="342"/>
    </location>
</feature>
<dbReference type="PANTHER" id="PTHR43823">
    <property type="entry name" value="SPORULATION PROTEIN YKVU"/>
    <property type="match status" value="1"/>
</dbReference>
<proteinExistence type="inferred from homology"/>
<dbReference type="GO" id="GO:0005886">
    <property type="term" value="C:plasma membrane"/>
    <property type="evidence" value="ECO:0007669"/>
    <property type="project" value="UniProtKB-SubCell"/>
</dbReference>
<keyword evidence="4" id="KW-0813">Transport</keyword>
<organism evidence="11 12">
    <name type="scientific">Fumia xinanensis</name>
    <dbReference type="NCBI Taxonomy" id="2763659"/>
    <lineage>
        <taxon>Bacteria</taxon>
        <taxon>Bacillati</taxon>
        <taxon>Bacillota</taxon>
        <taxon>Clostridia</taxon>
        <taxon>Eubacteriales</taxon>
        <taxon>Oscillospiraceae</taxon>
        <taxon>Fumia</taxon>
    </lineage>
</organism>
<keyword evidence="5" id="KW-1003">Cell membrane</keyword>
<keyword evidence="9" id="KW-0046">Antibiotic resistance</keyword>
<dbReference type="GO" id="GO:0015297">
    <property type="term" value="F:antiporter activity"/>
    <property type="evidence" value="ECO:0007669"/>
    <property type="project" value="InterPro"/>
</dbReference>
<evidence type="ECO:0000256" key="4">
    <source>
        <dbReference type="ARBA" id="ARBA00022448"/>
    </source>
</evidence>
<evidence type="ECO:0000313" key="12">
    <source>
        <dbReference type="Proteomes" id="UP000610760"/>
    </source>
</evidence>
<dbReference type="AlphaFoldDB" id="A0A926E694"/>
<evidence type="ECO:0000256" key="1">
    <source>
        <dbReference type="ARBA" id="ARBA00004651"/>
    </source>
</evidence>
<dbReference type="CDD" id="cd13143">
    <property type="entry name" value="MATE_MepA_like"/>
    <property type="match status" value="1"/>
</dbReference>
<feature type="transmembrane region" description="Helical" evidence="10">
    <location>
        <begin position="243"/>
        <end position="263"/>
    </location>
</feature>
<comment type="similarity">
    <text evidence="2">Belongs to the multi antimicrobial extrusion (MATE) (TC 2.A.66.1) family. MepA subfamily.</text>
</comment>
<evidence type="ECO:0000313" key="11">
    <source>
        <dbReference type="EMBL" id="MBC8560315.1"/>
    </source>
</evidence>
<keyword evidence="8 10" id="KW-0472">Membrane</keyword>
<feature type="transmembrane region" description="Helical" evidence="10">
    <location>
        <begin position="348"/>
        <end position="365"/>
    </location>
</feature>
<dbReference type="InterPro" id="IPR048279">
    <property type="entry name" value="MdtK-like"/>
</dbReference>
<accession>A0A926E694</accession>
<protein>
    <recommendedName>
        <fullName evidence="3">Multidrug export protein MepA</fullName>
    </recommendedName>
</protein>
<dbReference type="GO" id="GO:0046677">
    <property type="term" value="P:response to antibiotic"/>
    <property type="evidence" value="ECO:0007669"/>
    <property type="project" value="UniProtKB-KW"/>
</dbReference>
<dbReference type="InterPro" id="IPR045070">
    <property type="entry name" value="MATE_MepA-like"/>
</dbReference>
<feature type="transmembrane region" description="Helical" evidence="10">
    <location>
        <begin position="134"/>
        <end position="151"/>
    </location>
</feature>
<feature type="transmembrane region" description="Helical" evidence="10">
    <location>
        <begin position="163"/>
        <end position="183"/>
    </location>
</feature>
<feature type="transmembrane region" description="Helical" evidence="10">
    <location>
        <begin position="12"/>
        <end position="33"/>
    </location>
</feature>
<dbReference type="PANTHER" id="PTHR43823:SF3">
    <property type="entry name" value="MULTIDRUG EXPORT PROTEIN MEPA"/>
    <property type="match status" value="1"/>
</dbReference>
<feature type="transmembrane region" description="Helical" evidence="10">
    <location>
        <begin position="89"/>
        <end position="114"/>
    </location>
</feature>
<name>A0A926E694_9FIRM</name>
<feature type="transmembrane region" description="Helical" evidence="10">
    <location>
        <begin position="386"/>
        <end position="408"/>
    </location>
</feature>
<dbReference type="Pfam" id="PF01554">
    <property type="entry name" value="MatE"/>
    <property type="match status" value="2"/>
</dbReference>
<feature type="transmembrane region" description="Helical" evidence="10">
    <location>
        <begin position="189"/>
        <end position="214"/>
    </location>
</feature>
<gene>
    <name evidence="11" type="ORF">H8710_09585</name>
</gene>